<proteinExistence type="predicted"/>
<organism evidence="1">
    <name type="scientific">Arundo donax</name>
    <name type="common">Giant reed</name>
    <name type="synonym">Donax arundinaceus</name>
    <dbReference type="NCBI Taxonomy" id="35708"/>
    <lineage>
        <taxon>Eukaryota</taxon>
        <taxon>Viridiplantae</taxon>
        <taxon>Streptophyta</taxon>
        <taxon>Embryophyta</taxon>
        <taxon>Tracheophyta</taxon>
        <taxon>Spermatophyta</taxon>
        <taxon>Magnoliopsida</taxon>
        <taxon>Liliopsida</taxon>
        <taxon>Poales</taxon>
        <taxon>Poaceae</taxon>
        <taxon>PACMAD clade</taxon>
        <taxon>Arundinoideae</taxon>
        <taxon>Arundineae</taxon>
        <taxon>Arundo</taxon>
    </lineage>
</organism>
<evidence type="ECO:0000313" key="1">
    <source>
        <dbReference type="EMBL" id="JAE13154.1"/>
    </source>
</evidence>
<protein>
    <submittedName>
        <fullName evidence="1">Uncharacterized protein</fullName>
    </submittedName>
</protein>
<reference evidence="1" key="2">
    <citation type="journal article" date="2015" name="Data Brief">
        <title>Shoot transcriptome of the giant reed, Arundo donax.</title>
        <authorList>
            <person name="Barrero R.A."/>
            <person name="Guerrero F.D."/>
            <person name="Moolhuijzen P."/>
            <person name="Goolsby J.A."/>
            <person name="Tidwell J."/>
            <person name="Bellgard S.E."/>
            <person name="Bellgard M.I."/>
        </authorList>
    </citation>
    <scope>NUCLEOTIDE SEQUENCE</scope>
    <source>
        <tissue evidence="1">Shoot tissue taken approximately 20 cm above the soil surface</tissue>
    </source>
</reference>
<reference evidence="1" key="1">
    <citation type="submission" date="2014-09" db="EMBL/GenBank/DDBJ databases">
        <authorList>
            <person name="Magalhaes I.L.F."/>
            <person name="Oliveira U."/>
            <person name="Santos F.R."/>
            <person name="Vidigal T.H.D.A."/>
            <person name="Brescovit A.D."/>
            <person name="Santos A.J."/>
        </authorList>
    </citation>
    <scope>NUCLEOTIDE SEQUENCE</scope>
    <source>
        <tissue evidence="1">Shoot tissue taken approximately 20 cm above the soil surface</tissue>
    </source>
</reference>
<sequence length="152" mass="17891">MHKSYGFNNSEMMEMKPIVFVDSSKERFHKYCSHTHLDHFLICPTQLPSPRALQWDKLQSTNSMGQLLTLPCFASLYRCYILQYAYYHRVCSTAKRKHVNRLLRRREKINNPTEYILQYLCLDCETSAMGILPKEDAACNQKLQFSDLVETN</sequence>
<dbReference type="AlphaFoldDB" id="A0A0A9FPH3"/>
<name>A0A0A9FPH3_ARUDO</name>
<accession>A0A0A9FPH3</accession>
<dbReference type="EMBL" id="GBRH01184742">
    <property type="protein sequence ID" value="JAE13154.1"/>
    <property type="molecule type" value="Transcribed_RNA"/>
</dbReference>